<reference evidence="5 6" key="1">
    <citation type="submission" date="2018-05" db="EMBL/GenBank/DDBJ databases">
        <title>Paenibacillus flagellatus sp. nov., isolated from selenium mineral soil.</title>
        <authorList>
            <person name="Dai X."/>
        </authorList>
    </citation>
    <scope>NUCLEOTIDE SEQUENCE [LARGE SCALE GENOMIC DNA]</scope>
    <source>
        <strain evidence="5 6">DXL2</strain>
    </source>
</reference>
<evidence type="ECO:0000256" key="1">
    <source>
        <dbReference type="ARBA" id="ARBA00024353"/>
    </source>
</evidence>
<dbReference type="RefSeq" id="WP_110840012.1">
    <property type="nucleotide sequence ID" value="NZ_QJVJ01000004.1"/>
</dbReference>
<dbReference type="Pfam" id="PF10099">
    <property type="entry name" value="RskA_C"/>
    <property type="match status" value="1"/>
</dbReference>
<feature type="domain" description="Putative zinc-finger" evidence="4">
    <location>
        <begin position="15"/>
        <end position="40"/>
    </location>
</feature>
<evidence type="ECO:0000259" key="4">
    <source>
        <dbReference type="Pfam" id="PF13490"/>
    </source>
</evidence>
<dbReference type="Proteomes" id="UP000247476">
    <property type="component" value="Unassembled WGS sequence"/>
</dbReference>
<gene>
    <name evidence="5" type="ORF">DLM86_10785</name>
</gene>
<sequence length="242" mass="26318">MNRIECPVPDEKWVEWIRGTMPESEGAELSAHAESCPACRAAYREWSALLADTAEPSQAERPTETFRRKLRLKVAGLALLRRIKPPGAPVIAAALALALALGVWSVPRSDRGGSAGSAVPTAEETVLRDMSMVRDLRTVQLQVMPVREMRIKGVAWVNDVSSEVMLLVEGLVFDDEKDYQVWSVAAGTHTTIGVMRWTNGKAHMYYRGGALSSADNIAVSAEPKGGSVRPTGPDLAVVRLKK</sequence>
<protein>
    <recommendedName>
        <fullName evidence="2">Anti-sigma-W factor RsiW</fullName>
    </recommendedName>
</protein>
<accession>A0A2V5K6V7</accession>
<evidence type="ECO:0000313" key="5">
    <source>
        <dbReference type="EMBL" id="PYI55018.1"/>
    </source>
</evidence>
<dbReference type="AlphaFoldDB" id="A0A2V5K6V7"/>
<dbReference type="Gene3D" id="1.10.10.1320">
    <property type="entry name" value="Anti-sigma factor, zinc-finger domain"/>
    <property type="match status" value="1"/>
</dbReference>
<dbReference type="Pfam" id="PF13490">
    <property type="entry name" value="zf-HC2"/>
    <property type="match status" value="1"/>
</dbReference>
<proteinExistence type="inferred from homology"/>
<dbReference type="InterPro" id="IPR018764">
    <property type="entry name" value="RskA_C"/>
</dbReference>
<comment type="similarity">
    <text evidence="1">Belongs to the zinc-associated anti-sigma factor (ZAS) superfamily. Anti-sigma-W factor family.</text>
</comment>
<dbReference type="EMBL" id="QJVJ01000004">
    <property type="protein sequence ID" value="PYI55018.1"/>
    <property type="molecule type" value="Genomic_DNA"/>
</dbReference>
<feature type="domain" description="Anti-sigma K factor RskA C-terminal" evidence="3">
    <location>
        <begin position="92"/>
        <end position="233"/>
    </location>
</feature>
<evidence type="ECO:0000256" key="2">
    <source>
        <dbReference type="ARBA" id="ARBA00024438"/>
    </source>
</evidence>
<organism evidence="5 6">
    <name type="scientific">Paenibacillus flagellatus</name>
    <dbReference type="NCBI Taxonomy" id="2211139"/>
    <lineage>
        <taxon>Bacteria</taxon>
        <taxon>Bacillati</taxon>
        <taxon>Bacillota</taxon>
        <taxon>Bacilli</taxon>
        <taxon>Bacillales</taxon>
        <taxon>Paenibacillaceae</taxon>
        <taxon>Paenibacillus</taxon>
    </lineage>
</organism>
<evidence type="ECO:0000313" key="6">
    <source>
        <dbReference type="Proteomes" id="UP000247476"/>
    </source>
</evidence>
<dbReference type="InterPro" id="IPR041916">
    <property type="entry name" value="Anti_sigma_zinc_sf"/>
</dbReference>
<dbReference type="InterPro" id="IPR027383">
    <property type="entry name" value="Znf_put"/>
</dbReference>
<name>A0A2V5K6V7_9BACL</name>
<dbReference type="GO" id="GO:0005886">
    <property type="term" value="C:plasma membrane"/>
    <property type="evidence" value="ECO:0007669"/>
    <property type="project" value="InterPro"/>
</dbReference>
<keyword evidence="6" id="KW-1185">Reference proteome</keyword>
<comment type="caution">
    <text evidence="5">The sequence shown here is derived from an EMBL/GenBank/DDBJ whole genome shotgun (WGS) entry which is preliminary data.</text>
</comment>
<evidence type="ECO:0000259" key="3">
    <source>
        <dbReference type="Pfam" id="PF10099"/>
    </source>
</evidence>
<dbReference type="OrthoDB" id="2662941at2"/>